<reference evidence="1 2" key="1">
    <citation type="submission" date="2018-12" db="EMBL/GenBank/DDBJ databases">
        <authorList>
            <person name="Yang E."/>
        </authorList>
    </citation>
    <scope>NUCLEOTIDE SEQUENCE [LARGE SCALE GENOMIC DNA]</scope>
    <source>
        <strain evidence="1 2">SOD</strain>
    </source>
</reference>
<sequence>MEKLKETYIRACQLVVQGNYPDALEAFVWLHDNPVPEEPISEVFRRACGFQAWGLLSRVYAPARKKMREILALNIACVKKSEPDDARASDILVLKSILANIDKAPSGRPRKKGR</sequence>
<name>A0A430HRW4_9BURK</name>
<protein>
    <recommendedName>
        <fullName evidence="3">Tetratricopeptide repeat protein</fullName>
    </recommendedName>
</protein>
<evidence type="ECO:0000313" key="1">
    <source>
        <dbReference type="EMBL" id="RSZ60209.1"/>
    </source>
</evidence>
<accession>A0A430HRW4</accession>
<dbReference type="AlphaFoldDB" id="A0A430HRW4"/>
<dbReference type="RefSeq" id="WP_126072623.1">
    <property type="nucleotide sequence ID" value="NZ_CP051166.1"/>
</dbReference>
<evidence type="ECO:0008006" key="3">
    <source>
        <dbReference type="Google" id="ProtNLM"/>
    </source>
</evidence>
<organism evidence="1 2">
    <name type="scientific">Massilia atriviolacea</name>
    <dbReference type="NCBI Taxonomy" id="2495579"/>
    <lineage>
        <taxon>Bacteria</taxon>
        <taxon>Pseudomonadati</taxon>
        <taxon>Pseudomonadota</taxon>
        <taxon>Betaproteobacteria</taxon>
        <taxon>Burkholderiales</taxon>
        <taxon>Oxalobacteraceae</taxon>
        <taxon>Telluria group</taxon>
        <taxon>Massilia</taxon>
    </lineage>
</organism>
<dbReference type="OrthoDB" id="8772062at2"/>
<evidence type="ECO:0000313" key="2">
    <source>
        <dbReference type="Proteomes" id="UP000278085"/>
    </source>
</evidence>
<dbReference type="EMBL" id="RXLQ01000002">
    <property type="protein sequence ID" value="RSZ60209.1"/>
    <property type="molecule type" value="Genomic_DNA"/>
</dbReference>
<proteinExistence type="predicted"/>
<comment type="caution">
    <text evidence="1">The sequence shown here is derived from an EMBL/GenBank/DDBJ whole genome shotgun (WGS) entry which is preliminary data.</text>
</comment>
<gene>
    <name evidence="1" type="ORF">EJB06_03510</name>
</gene>
<dbReference type="Proteomes" id="UP000278085">
    <property type="component" value="Unassembled WGS sequence"/>
</dbReference>
<keyword evidence="2" id="KW-1185">Reference proteome</keyword>